<evidence type="ECO:0000313" key="1">
    <source>
        <dbReference type="EMBL" id="RXF67657.1"/>
    </source>
</evidence>
<sequence>MRKKYQGEVNDKERSMRKLIDAVGTVIQTYGYTGLTSTNISKTAGLDRKLISLYFGSVNNLVETYVKTKDYWVAATGEASDKMRYNKGSNTRELLEAVLLNQLDYFGNNTEMQKIVLWQLSEQTDIMKHVCAEREKLSTTFFALSDKELKGRHVDLRAIAALLVAGIYYLVLHAKSESGLFCEIDINSEQGMNRIKDAVKTILDDAYNRQEDK</sequence>
<gene>
    <name evidence="1" type="ORF">EKH83_18925</name>
</gene>
<organism evidence="1 2">
    <name type="scientific">Arcticibacter tournemirensis</name>
    <dbReference type="NCBI Taxonomy" id="699437"/>
    <lineage>
        <taxon>Bacteria</taxon>
        <taxon>Pseudomonadati</taxon>
        <taxon>Bacteroidota</taxon>
        <taxon>Sphingobacteriia</taxon>
        <taxon>Sphingobacteriales</taxon>
        <taxon>Sphingobacteriaceae</taxon>
        <taxon>Arcticibacter</taxon>
    </lineage>
</organism>
<proteinExistence type="predicted"/>
<dbReference type="InterPro" id="IPR009057">
    <property type="entry name" value="Homeodomain-like_sf"/>
</dbReference>
<dbReference type="AlphaFoldDB" id="A0A4Q0M400"/>
<evidence type="ECO:0000313" key="2">
    <source>
        <dbReference type="Proteomes" id="UP000290848"/>
    </source>
</evidence>
<reference evidence="1 2" key="1">
    <citation type="submission" date="2018-12" db="EMBL/GenBank/DDBJ databases">
        <title>The Draft Genome Sequence of the Soil Bacterium Pedobacter tournemirensis R1.</title>
        <authorList>
            <person name="He J."/>
        </authorList>
    </citation>
    <scope>NUCLEOTIDE SEQUENCE [LARGE SCALE GENOMIC DNA]</scope>
    <source>
        <strain evidence="1 2">R1</strain>
    </source>
</reference>
<dbReference type="Proteomes" id="UP000290848">
    <property type="component" value="Unassembled WGS sequence"/>
</dbReference>
<dbReference type="Gene3D" id="1.10.357.10">
    <property type="entry name" value="Tetracycline Repressor, domain 2"/>
    <property type="match status" value="1"/>
</dbReference>
<dbReference type="EMBL" id="RXOC01000016">
    <property type="protein sequence ID" value="RXF67657.1"/>
    <property type="molecule type" value="Genomic_DNA"/>
</dbReference>
<dbReference type="SUPFAM" id="SSF46689">
    <property type="entry name" value="Homeodomain-like"/>
    <property type="match status" value="1"/>
</dbReference>
<accession>A0A4Q0M400</accession>
<comment type="caution">
    <text evidence="1">The sequence shown here is derived from an EMBL/GenBank/DDBJ whole genome shotgun (WGS) entry which is preliminary data.</text>
</comment>
<dbReference type="RefSeq" id="WP_128771028.1">
    <property type="nucleotide sequence ID" value="NZ_RXOC01000016.1"/>
</dbReference>
<name>A0A4Q0M400_9SPHI</name>
<protein>
    <submittedName>
        <fullName evidence="1">TetR/AcrR family transcriptional regulator</fullName>
    </submittedName>
</protein>